<keyword evidence="2" id="KW-1185">Reference proteome</keyword>
<dbReference type="Proteomes" id="UP000214365">
    <property type="component" value="Unassembled WGS sequence"/>
</dbReference>
<evidence type="ECO:0000313" key="2">
    <source>
        <dbReference type="Proteomes" id="UP000214365"/>
    </source>
</evidence>
<dbReference type="AlphaFoldDB" id="A0A1Q5Q6N4"/>
<protein>
    <submittedName>
        <fullName evidence="1">Uncharacterized protein</fullName>
    </submittedName>
</protein>
<dbReference type="EMBL" id="LFMY01000022">
    <property type="protein sequence ID" value="OKL55351.1"/>
    <property type="molecule type" value="Genomic_DNA"/>
</dbReference>
<proteinExistence type="predicted"/>
<dbReference type="GeneID" id="31009178"/>
<gene>
    <name evidence="1" type="ORF">UA08_09422</name>
</gene>
<reference evidence="1 2" key="1">
    <citation type="submission" date="2015-06" db="EMBL/GenBank/DDBJ databases">
        <title>Talaromyces atroroseus IBT 11181 draft genome.</title>
        <authorList>
            <person name="Rasmussen K.B."/>
            <person name="Rasmussen S."/>
            <person name="Petersen B."/>
            <person name="Sicheritz-Ponten T."/>
            <person name="Mortensen U.H."/>
            <person name="Thrane U."/>
        </authorList>
    </citation>
    <scope>NUCLEOTIDE SEQUENCE [LARGE SCALE GENOMIC DNA]</scope>
    <source>
        <strain evidence="1 2">IBT 11181</strain>
    </source>
</reference>
<sequence>MDDIVMTDPQPQPCFMLEVLGDTDERSTLNNGNEPGNPLLIIEGTYDLMLKIEVDNFPYKYPAHHLKIQDAGISTNYKLVYSPGTHHKMCVIFKSDDMPEKEPRAEFGTLDDETLHLGQHKFLPGRLHIMIVGNLDLDLVPNEEGSDGGSSVYEGRNTPVFLEYWLRVLDKPNTNE</sequence>
<name>A0A1Q5Q6N4_TALAT</name>
<dbReference type="RefSeq" id="XP_020115472.1">
    <property type="nucleotide sequence ID" value="XM_020265355.1"/>
</dbReference>
<evidence type="ECO:0000313" key="1">
    <source>
        <dbReference type="EMBL" id="OKL55351.1"/>
    </source>
</evidence>
<comment type="caution">
    <text evidence="1">The sequence shown here is derived from an EMBL/GenBank/DDBJ whole genome shotgun (WGS) entry which is preliminary data.</text>
</comment>
<accession>A0A1Q5Q6N4</accession>
<organism evidence="1 2">
    <name type="scientific">Talaromyces atroroseus</name>
    <dbReference type="NCBI Taxonomy" id="1441469"/>
    <lineage>
        <taxon>Eukaryota</taxon>
        <taxon>Fungi</taxon>
        <taxon>Dikarya</taxon>
        <taxon>Ascomycota</taxon>
        <taxon>Pezizomycotina</taxon>
        <taxon>Eurotiomycetes</taxon>
        <taxon>Eurotiomycetidae</taxon>
        <taxon>Eurotiales</taxon>
        <taxon>Trichocomaceae</taxon>
        <taxon>Talaromyces</taxon>
        <taxon>Talaromyces sect. Trachyspermi</taxon>
    </lineage>
</organism>